<keyword evidence="2" id="KW-1185">Reference proteome</keyword>
<dbReference type="Ensembl" id="ENSCVAT00000006608.1">
    <property type="protein sequence ID" value="ENSCVAP00000023491.1"/>
    <property type="gene ID" value="ENSCVAG00000006863.1"/>
</dbReference>
<organism evidence="1 2">
    <name type="scientific">Cyprinodon variegatus</name>
    <name type="common">Sheepshead minnow</name>
    <dbReference type="NCBI Taxonomy" id="28743"/>
    <lineage>
        <taxon>Eukaryota</taxon>
        <taxon>Metazoa</taxon>
        <taxon>Chordata</taxon>
        <taxon>Craniata</taxon>
        <taxon>Vertebrata</taxon>
        <taxon>Euteleostomi</taxon>
        <taxon>Actinopterygii</taxon>
        <taxon>Neopterygii</taxon>
        <taxon>Teleostei</taxon>
        <taxon>Neoteleostei</taxon>
        <taxon>Acanthomorphata</taxon>
        <taxon>Ovalentaria</taxon>
        <taxon>Atherinomorphae</taxon>
        <taxon>Cyprinodontiformes</taxon>
        <taxon>Cyprinodontidae</taxon>
        <taxon>Cyprinodon</taxon>
    </lineage>
</organism>
<dbReference type="Proteomes" id="UP000265020">
    <property type="component" value="Unassembled WGS sequence"/>
</dbReference>
<dbReference type="OMA" id="ICPSIND"/>
<dbReference type="GeneTree" id="ENSGT00940000166923"/>
<name>A0A3Q2DU96_CYPVA</name>
<dbReference type="AlphaFoldDB" id="A0A3Q2DU96"/>
<reference evidence="1" key="2">
    <citation type="submission" date="2025-09" db="UniProtKB">
        <authorList>
            <consortium name="Ensembl"/>
        </authorList>
    </citation>
    <scope>IDENTIFICATION</scope>
</reference>
<evidence type="ECO:0000313" key="1">
    <source>
        <dbReference type="Ensembl" id="ENSCVAP00000023491.1"/>
    </source>
</evidence>
<protein>
    <submittedName>
        <fullName evidence="1">Uncharacterized protein</fullName>
    </submittedName>
</protein>
<evidence type="ECO:0000313" key="2">
    <source>
        <dbReference type="Proteomes" id="UP000265020"/>
    </source>
</evidence>
<proteinExistence type="predicted"/>
<reference evidence="1" key="1">
    <citation type="submission" date="2025-08" db="UniProtKB">
        <authorList>
            <consortium name="Ensembl"/>
        </authorList>
    </citation>
    <scope>IDENTIFICATION</scope>
</reference>
<accession>A0A3Q2DU96</accession>
<sequence length="383" mass="43567">HSTILSFICDPRRWCFRTNFDHEVYSADPQDVMQAVTDRPYSVYLYVGVELGGGKRATFLLIGYFDDCSGRSVVKLLHTLHMGIDGAQNRDIDAMVHVVYSDAWLLVEVLRKYELPLYNIAAFYCNVPQPYLTRVIVTRLQSFSPKLLSLCSIPEIAERACQAGITASFSQVVDLITDIHRHYTRCPSVNDSLKEVFADAGSYNPRLPLSAHCFFITYSVQKMAAHWQDLQEYFKSLKETKPLNRIKIQLMDDAFRLQFLFLSHSLEPLRALQELQQAGKADLSGELQLAFILLQSYMASIYKPSVSIPFLKQELTLPQSENLLPFYEVNIGVQALELMMVSGSNIEQQVKIGDEEVGVSLVRQRRDMTVIQVEKGSQRYCAP</sequence>